<evidence type="ECO:0000259" key="16">
    <source>
        <dbReference type="SMART" id="SM00092"/>
    </source>
</evidence>
<evidence type="ECO:0000256" key="2">
    <source>
        <dbReference type="ARBA" id="ARBA00005600"/>
    </source>
</evidence>
<dbReference type="GO" id="GO:0005615">
    <property type="term" value="C:extracellular space"/>
    <property type="evidence" value="ECO:0007669"/>
    <property type="project" value="TreeGrafter"/>
</dbReference>
<dbReference type="InterPro" id="IPR036816">
    <property type="entry name" value="RNaseA-like_dom_sf"/>
</dbReference>
<dbReference type="PRINTS" id="PR00794">
    <property type="entry name" value="RIBONUCLEASE"/>
</dbReference>
<proteinExistence type="inferred from homology"/>
<evidence type="ECO:0000256" key="8">
    <source>
        <dbReference type="ARBA" id="ARBA00022801"/>
    </source>
</evidence>
<feature type="domain" description="Ribonuclease A-domain" evidence="16">
    <location>
        <begin position="82"/>
        <end position="199"/>
    </location>
</feature>
<feature type="transmembrane region" description="Helical" evidence="15">
    <location>
        <begin position="235"/>
        <end position="254"/>
    </location>
</feature>
<protein>
    <recommendedName>
        <fullName evidence="12">Ribonuclease 4</fullName>
    </recommendedName>
</protein>
<keyword evidence="6" id="KW-0732">Signal</keyword>
<evidence type="ECO:0000256" key="6">
    <source>
        <dbReference type="ARBA" id="ARBA00022729"/>
    </source>
</evidence>
<feature type="transmembrane region" description="Helical" evidence="15">
    <location>
        <begin position="57"/>
        <end position="80"/>
    </location>
</feature>
<dbReference type="InterPro" id="IPR023412">
    <property type="entry name" value="RNaseA_domain"/>
</dbReference>
<accession>A0A4U1END3</accession>
<dbReference type="GO" id="GO:0003676">
    <property type="term" value="F:nucleic acid binding"/>
    <property type="evidence" value="ECO:0007669"/>
    <property type="project" value="InterPro"/>
</dbReference>
<comment type="function">
    <text evidence="13">Cleaves preferentially after uridine bases. Has antimicrobial activity against uropathogenic E.coli (UPEC). Probably contributes to urinary tract sterility.</text>
</comment>
<evidence type="ECO:0000256" key="3">
    <source>
        <dbReference type="ARBA" id="ARBA00022525"/>
    </source>
</evidence>
<dbReference type="GO" id="GO:0016787">
    <property type="term" value="F:hydrolase activity"/>
    <property type="evidence" value="ECO:0007669"/>
    <property type="project" value="UniProtKB-KW"/>
</dbReference>
<dbReference type="Gene3D" id="3.10.130.10">
    <property type="entry name" value="Ribonuclease A-like domain"/>
    <property type="match status" value="2"/>
</dbReference>
<dbReference type="GO" id="GO:0004540">
    <property type="term" value="F:RNA nuclease activity"/>
    <property type="evidence" value="ECO:0007669"/>
    <property type="project" value="UniProtKB-ARBA"/>
</dbReference>
<dbReference type="PANTHER" id="PTHR11437:SF53">
    <property type="entry name" value="RIBONUCLEASE 4"/>
    <property type="match status" value="1"/>
</dbReference>
<keyword evidence="10" id="KW-1015">Disulfide bond</keyword>
<dbReference type="AlphaFoldDB" id="A0A4U1END3"/>
<comment type="subcellular location">
    <subcellularLocation>
        <location evidence="1">Secreted</location>
    </subcellularLocation>
</comment>
<evidence type="ECO:0000256" key="5">
    <source>
        <dbReference type="ARBA" id="ARBA00022722"/>
    </source>
</evidence>
<keyword evidence="4" id="KW-0929">Antimicrobial</keyword>
<dbReference type="CDD" id="cd06265">
    <property type="entry name" value="RNase_A_canonical"/>
    <property type="match status" value="2"/>
</dbReference>
<sequence>RVLEEGAFSEKLGGVSTTKRLAPRRSSPLRFYRLPIVLAGRKKRTCSEAEELLLKEMVMFLSPLFFVFMLGPGLTPLTLAQDDRRYRHFLSQHYDRQPKGRDDRYCESIMKRRDLINPCKDVNTFIHGSRNDIKGICEDKNGEPYEGDLRISKSPFQITTCKHKGGSPRPPCKYRATRGYRVIVIGCENDWPTHFDESFIPPGHSLSGIKEVDFYLSVKAKGISKVVMALQTTRALLLLLLLTLLGLGLVQPSYGQDRMYQRFLRQHVDPDVTGGNDGYCNLVMQRRKMTSHQCKRFNTFIHEDLGSIHSICRTANIQCKNGRMNCHEGVVKVTDCRETGSSRAPNCRYRAKASTRRVVIACEGNPEVPVHFDK</sequence>
<evidence type="ECO:0000256" key="11">
    <source>
        <dbReference type="ARBA" id="ARBA00023283"/>
    </source>
</evidence>
<keyword evidence="11" id="KW-0873">Pyrrolidone carboxylic acid</keyword>
<evidence type="ECO:0000256" key="14">
    <source>
        <dbReference type="RuleBase" id="RU000651"/>
    </source>
</evidence>
<dbReference type="GO" id="GO:0004519">
    <property type="term" value="F:endonuclease activity"/>
    <property type="evidence" value="ECO:0007669"/>
    <property type="project" value="UniProtKB-KW"/>
</dbReference>
<feature type="non-terminal residue" evidence="17">
    <location>
        <position position="1"/>
    </location>
</feature>
<evidence type="ECO:0000256" key="4">
    <source>
        <dbReference type="ARBA" id="ARBA00022529"/>
    </source>
</evidence>
<evidence type="ECO:0000313" key="17">
    <source>
        <dbReference type="EMBL" id="TKC37567.1"/>
    </source>
</evidence>
<dbReference type="InterPro" id="IPR001427">
    <property type="entry name" value="RNaseA"/>
</dbReference>
<keyword evidence="8 14" id="KW-0378">Hydrolase</keyword>
<keyword evidence="5 14" id="KW-0540">Nuclease</keyword>
<evidence type="ECO:0000256" key="9">
    <source>
        <dbReference type="ARBA" id="ARBA00023022"/>
    </source>
</evidence>
<keyword evidence="7 14" id="KW-0255">Endonuclease</keyword>
<feature type="domain" description="Ribonuclease A-domain" evidence="16">
    <location>
        <begin position="256"/>
        <end position="374"/>
    </location>
</feature>
<organism evidence="17 18">
    <name type="scientific">Monodon monoceros</name>
    <name type="common">Narwhal</name>
    <name type="synonym">Ceratodon monodon</name>
    <dbReference type="NCBI Taxonomy" id="40151"/>
    <lineage>
        <taxon>Eukaryota</taxon>
        <taxon>Metazoa</taxon>
        <taxon>Chordata</taxon>
        <taxon>Craniata</taxon>
        <taxon>Vertebrata</taxon>
        <taxon>Euteleostomi</taxon>
        <taxon>Mammalia</taxon>
        <taxon>Eutheria</taxon>
        <taxon>Laurasiatheria</taxon>
        <taxon>Artiodactyla</taxon>
        <taxon>Whippomorpha</taxon>
        <taxon>Cetacea</taxon>
        <taxon>Odontoceti</taxon>
        <taxon>Monodontidae</taxon>
        <taxon>Monodon</taxon>
    </lineage>
</organism>
<dbReference type="PANTHER" id="PTHR11437">
    <property type="entry name" value="RIBONUCLEASE"/>
    <property type="match status" value="1"/>
</dbReference>
<comment type="similarity">
    <text evidence="2 14">Belongs to the pancreatic ribonuclease family.</text>
</comment>
<dbReference type="SMART" id="SM00092">
    <property type="entry name" value="RNAse_Pc"/>
    <property type="match status" value="2"/>
</dbReference>
<gene>
    <name evidence="17" type="ORF">EI555_012802</name>
</gene>
<dbReference type="GO" id="GO:0050830">
    <property type="term" value="P:defense response to Gram-positive bacterium"/>
    <property type="evidence" value="ECO:0007669"/>
    <property type="project" value="TreeGrafter"/>
</dbReference>
<evidence type="ECO:0000256" key="12">
    <source>
        <dbReference type="ARBA" id="ARBA00040186"/>
    </source>
</evidence>
<dbReference type="PROSITE" id="PS00127">
    <property type="entry name" value="RNASE_PANCREATIC"/>
    <property type="match status" value="2"/>
</dbReference>
<keyword evidence="15" id="KW-0812">Transmembrane</keyword>
<dbReference type="FunFam" id="3.10.130.10:FF:000001">
    <property type="entry name" value="Ribonuclease pancreatic"/>
    <property type="match status" value="2"/>
</dbReference>
<dbReference type="EMBL" id="RWIC01001121">
    <property type="protein sequence ID" value="TKC37567.1"/>
    <property type="molecule type" value="Genomic_DNA"/>
</dbReference>
<reference evidence="18" key="1">
    <citation type="journal article" date="2019" name="IScience">
        <title>Narwhal Genome Reveals Long-Term Low Genetic Diversity despite Current Large Abundance Size.</title>
        <authorList>
            <person name="Westbury M.V."/>
            <person name="Petersen B."/>
            <person name="Garde E."/>
            <person name="Heide-Jorgensen M.P."/>
            <person name="Lorenzen E.D."/>
        </authorList>
    </citation>
    <scope>NUCLEOTIDE SEQUENCE [LARGE SCALE GENOMIC DNA]</scope>
</reference>
<keyword evidence="9" id="KW-0044">Antibiotic</keyword>
<evidence type="ECO:0000313" key="18">
    <source>
        <dbReference type="Proteomes" id="UP000308365"/>
    </source>
</evidence>
<dbReference type="Pfam" id="PF00074">
    <property type="entry name" value="RnaseA"/>
    <property type="match status" value="2"/>
</dbReference>
<dbReference type="Proteomes" id="UP000308365">
    <property type="component" value="Unassembled WGS sequence"/>
</dbReference>
<dbReference type="InterPro" id="IPR023411">
    <property type="entry name" value="RNaseA_AS"/>
</dbReference>
<name>A0A4U1END3_MONMO</name>
<keyword evidence="15" id="KW-0472">Membrane</keyword>
<evidence type="ECO:0000256" key="15">
    <source>
        <dbReference type="SAM" id="Phobius"/>
    </source>
</evidence>
<evidence type="ECO:0000256" key="10">
    <source>
        <dbReference type="ARBA" id="ARBA00023157"/>
    </source>
</evidence>
<comment type="caution">
    <text evidence="17">The sequence shown here is derived from an EMBL/GenBank/DDBJ whole genome shotgun (WGS) entry which is preliminary data.</text>
</comment>
<evidence type="ECO:0000256" key="1">
    <source>
        <dbReference type="ARBA" id="ARBA00004613"/>
    </source>
</evidence>
<keyword evidence="15" id="KW-1133">Transmembrane helix</keyword>
<dbReference type="SUPFAM" id="SSF54076">
    <property type="entry name" value="RNase A-like"/>
    <property type="match status" value="2"/>
</dbReference>
<evidence type="ECO:0000256" key="7">
    <source>
        <dbReference type="ARBA" id="ARBA00022759"/>
    </source>
</evidence>
<keyword evidence="3" id="KW-0964">Secreted</keyword>
<evidence type="ECO:0000256" key="13">
    <source>
        <dbReference type="ARBA" id="ARBA00045536"/>
    </source>
</evidence>